<feature type="transmembrane region" description="Helical" evidence="6">
    <location>
        <begin position="33"/>
        <end position="60"/>
    </location>
</feature>
<feature type="transmembrane region" description="Helical" evidence="6">
    <location>
        <begin position="402"/>
        <end position="428"/>
    </location>
</feature>
<keyword evidence="6" id="KW-0812">Transmembrane</keyword>
<dbReference type="InterPro" id="IPR020846">
    <property type="entry name" value="MFS_dom"/>
</dbReference>
<proteinExistence type="predicted"/>
<dbReference type="GO" id="GO:0020037">
    <property type="term" value="F:heme binding"/>
    <property type="evidence" value="ECO:0007669"/>
    <property type="project" value="InterPro"/>
</dbReference>
<dbReference type="InterPro" id="IPR001128">
    <property type="entry name" value="Cyt_P450"/>
</dbReference>
<keyword evidence="5" id="KW-0349">Heme</keyword>
<evidence type="ECO:0000256" key="6">
    <source>
        <dbReference type="SAM" id="Phobius"/>
    </source>
</evidence>
<evidence type="ECO:0000256" key="3">
    <source>
        <dbReference type="ARBA" id="ARBA00022723"/>
    </source>
</evidence>
<dbReference type="InterPro" id="IPR017972">
    <property type="entry name" value="Cyt_P450_CS"/>
</dbReference>
<dbReference type="PRINTS" id="PR00385">
    <property type="entry name" value="P450"/>
</dbReference>
<dbReference type="HOGENOM" id="CLU_308833_0_0_1"/>
<feature type="transmembrane region" description="Helical" evidence="6">
    <location>
        <begin position="72"/>
        <end position="92"/>
    </location>
</feature>
<keyword evidence="6" id="KW-1133">Transmembrane helix</keyword>
<dbReference type="InterPro" id="IPR036396">
    <property type="entry name" value="Cyt_P450_sf"/>
</dbReference>
<feature type="transmembrane region" description="Helical" evidence="6">
    <location>
        <begin position="332"/>
        <end position="354"/>
    </location>
</feature>
<organism evidence="8 9">
    <name type="scientific">Glarea lozoyensis (strain ATCC 20868 / MF5171)</name>
    <dbReference type="NCBI Taxonomy" id="1116229"/>
    <lineage>
        <taxon>Eukaryota</taxon>
        <taxon>Fungi</taxon>
        <taxon>Dikarya</taxon>
        <taxon>Ascomycota</taxon>
        <taxon>Pezizomycotina</taxon>
        <taxon>Leotiomycetes</taxon>
        <taxon>Helotiales</taxon>
        <taxon>Helotiaceae</taxon>
        <taxon>Glarea</taxon>
    </lineage>
</organism>
<dbReference type="InterPro" id="IPR036259">
    <property type="entry name" value="MFS_trans_sf"/>
</dbReference>
<dbReference type="InterPro" id="IPR002401">
    <property type="entry name" value="Cyt_P450_E_grp-I"/>
</dbReference>
<sequence length="955" mass="105777">MAEYQPETAARKGWRTCTKGDPKLWPAYIRHIILANMCMFVFIGNLYAAGISTGFAALATEFNVGFDKLNDIISYPVLALGVGNLFWTPAAICFGKRPIIIVSMVIFLACAIWSIYVKTLSELVAARVLACFAAGSVESLGPAIIADVYQERYFASAMAVFSLSLSGGSQIGPTIAGFLIKSRGWRWFFILNTILIACNLAFTLLLLPETNYKRLFYEGETAAEVDKSVVNEVEHVKGAEEFTTQDYTDHTSSNVEYASSYFRDLFAFKSRGLENGHTALLKQFSLPFRFVLIPHALFAVASYGVFLGGIVINSLLAPQLLSPPPYLLSSSGLGIFTLGSFVGIVLGYPIAGPLTDLLSRSLTRRCDRHLPEHRLPALMIPFVVCPPGLLLFAYIINQHGSIYSAAVGTAMQTAALVFVPSVVLSVVVDAYPEAGSEALVLINAGKNLIAFGVTVSVPVWLHRVGLVKMYWQMAATQWAVLSLGIPLFFFGNTIQSTPKVVAFGQLANHFFLATLVISEFPRNQQEVWVTKLRAEPPQIANLNCHAEMPAALAQPKLGQLEHSCTLPSLFADLNPQHHSIQRRKVASAYSMSSLISYEPFVDNCASLLISHFDAAADSGKTLDFGHWFRCYAFDVIGEITFGQRFGLLDDGIDKDEIFGAIDARSSYSTFIGIFPWLHQFLFPLQPTTGNHAYVAKYTKHHIALREKLYQSGEEKLSNGSRDFVSKFLDLRSTDSGITTTDIFTTCQSNIGAGSDTTAITISAVLYYLLKHPQTLRKLQSEIDVAVVKESITEHMSFKQSNQLPYLQAVIKEALRLHSATGLPLARLVPPSGVDIGEFHFRKGATVGINSWVAHRKSSIFGQDANNWRPERWLEFEEEGRGAEVEKYFLPFGMGSRTCIGKNLSLLEVSKLICELLRRFEFQLDEQILQKDWTTTNVWFVKPENFIGKVIKRHSK</sequence>
<feature type="domain" description="Major facilitator superfamily (MFS) profile" evidence="7">
    <location>
        <begin position="33"/>
        <end position="525"/>
    </location>
</feature>
<keyword evidence="4 5" id="KW-0408">Iron</keyword>
<feature type="transmembrane region" description="Helical" evidence="6">
    <location>
        <begin position="290"/>
        <end position="312"/>
    </location>
</feature>
<dbReference type="SUPFAM" id="SSF103473">
    <property type="entry name" value="MFS general substrate transporter"/>
    <property type="match status" value="1"/>
</dbReference>
<dbReference type="PROSITE" id="PS00086">
    <property type="entry name" value="CYTOCHROME_P450"/>
    <property type="match status" value="1"/>
</dbReference>
<evidence type="ECO:0000313" key="8">
    <source>
        <dbReference type="EMBL" id="EPE34792.1"/>
    </source>
</evidence>
<dbReference type="eggNOG" id="KOG0255">
    <property type="taxonomic scope" value="Eukaryota"/>
</dbReference>
<dbReference type="EMBL" id="KE145355">
    <property type="protein sequence ID" value="EPE34792.1"/>
    <property type="molecule type" value="Genomic_DNA"/>
</dbReference>
<evidence type="ECO:0000256" key="4">
    <source>
        <dbReference type="ARBA" id="ARBA00023004"/>
    </source>
</evidence>
<evidence type="ECO:0000313" key="9">
    <source>
        <dbReference type="Proteomes" id="UP000016922"/>
    </source>
</evidence>
<dbReference type="PANTHER" id="PTHR24305">
    <property type="entry name" value="CYTOCHROME P450"/>
    <property type="match status" value="1"/>
</dbReference>
<dbReference type="PROSITE" id="PS50850">
    <property type="entry name" value="MFS"/>
    <property type="match status" value="1"/>
</dbReference>
<evidence type="ECO:0000259" key="7">
    <source>
        <dbReference type="PROSITE" id="PS50850"/>
    </source>
</evidence>
<evidence type="ECO:0000256" key="1">
    <source>
        <dbReference type="ARBA" id="ARBA00001971"/>
    </source>
</evidence>
<dbReference type="GO" id="GO:0022857">
    <property type="term" value="F:transmembrane transporter activity"/>
    <property type="evidence" value="ECO:0007669"/>
    <property type="project" value="InterPro"/>
</dbReference>
<feature type="transmembrane region" description="Helical" evidence="6">
    <location>
        <begin position="186"/>
        <end position="207"/>
    </location>
</feature>
<dbReference type="Gene3D" id="1.10.630.10">
    <property type="entry name" value="Cytochrome P450"/>
    <property type="match status" value="1"/>
</dbReference>
<evidence type="ECO:0000256" key="2">
    <source>
        <dbReference type="ARBA" id="ARBA00004141"/>
    </source>
</evidence>
<dbReference type="GO" id="GO:0016020">
    <property type="term" value="C:membrane"/>
    <property type="evidence" value="ECO:0007669"/>
    <property type="project" value="UniProtKB-SubCell"/>
</dbReference>
<dbReference type="Pfam" id="PF07690">
    <property type="entry name" value="MFS_1"/>
    <property type="match status" value="1"/>
</dbReference>
<dbReference type="RefSeq" id="XP_008077779.1">
    <property type="nucleotide sequence ID" value="XM_008079588.1"/>
</dbReference>
<dbReference type="GeneID" id="19469533"/>
<keyword evidence="6" id="KW-0472">Membrane</keyword>
<comment type="subcellular location">
    <subcellularLocation>
        <location evidence="2">Membrane</location>
        <topology evidence="2">Multi-pass membrane protein</topology>
    </subcellularLocation>
</comment>
<dbReference type="AlphaFoldDB" id="S3D8L0"/>
<dbReference type="CDD" id="cd11060">
    <property type="entry name" value="CYP57A1-like"/>
    <property type="match status" value="1"/>
</dbReference>
<dbReference type="KEGG" id="glz:GLAREA_10487"/>
<dbReference type="Pfam" id="PF00067">
    <property type="entry name" value="p450"/>
    <property type="match status" value="1"/>
</dbReference>
<feature type="transmembrane region" description="Helical" evidence="6">
    <location>
        <begin position="157"/>
        <end position="180"/>
    </location>
</feature>
<comment type="cofactor">
    <cofactor evidence="1 5">
        <name>heme</name>
        <dbReference type="ChEBI" id="CHEBI:30413"/>
    </cofactor>
</comment>
<dbReference type="eggNOG" id="KOG0158">
    <property type="taxonomic scope" value="Eukaryota"/>
</dbReference>
<dbReference type="SUPFAM" id="SSF48264">
    <property type="entry name" value="Cytochrome P450"/>
    <property type="match status" value="1"/>
</dbReference>
<dbReference type="InterPro" id="IPR050121">
    <property type="entry name" value="Cytochrome_P450_monoxygenase"/>
</dbReference>
<evidence type="ECO:0000256" key="5">
    <source>
        <dbReference type="PIRSR" id="PIRSR602401-1"/>
    </source>
</evidence>
<keyword evidence="9" id="KW-1185">Reference proteome</keyword>
<feature type="transmembrane region" description="Helical" evidence="6">
    <location>
        <begin position="123"/>
        <end position="145"/>
    </location>
</feature>
<feature type="transmembrane region" description="Helical" evidence="6">
    <location>
        <begin position="440"/>
        <end position="463"/>
    </location>
</feature>
<feature type="transmembrane region" description="Helical" evidence="6">
    <location>
        <begin position="99"/>
        <end position="117"/>
    </location>
</feature>
<dbReference type="OrthoDB" id="2585655at2759"/>
<gene>
    <name evidence="8" type="ORF">GLAREA_10487</name>
</gene>
<dbReference type="GO" id="GO:0005506">
    <property type="term" value="F:iron ion binding"/>
    <property type="evidence" value="ECO:0007669"/>
    <property type="project" value="InterPro"/>
</dbReference>
<dbReference type="InterPro" id="IPR011701">
    <property type="entry name" value="MFS"/>
</dbReference>
<dbReference type="Proteomes" id="UP000016922">
    <property type="component" value="Unassembled WGS sequence"/>
</dbReference>
<dbReference type="PANTHER" id="PTHR24305:SF190">
    <property type="entry name" value="P450, PUTATIVE (EUROFUNG)-RELATED"/>
    <property type="match status" value="1"/>
</dbReference>
<accession>S3D8L0</accession>
<name>S3D8L0_GLAL2</name>
<feature type="transmembrane region" description="Helical" evidence="6">
    <location>
        <begin position="375"/>
        <end position="396"/>
    </location>
</feature>
<dbReference type="GO" id="GO:0016705">
    <property type="term" value="F:oxidoreductase activity, acting on paired donors, with incorporation or reduction of molecular oxygen"/>
    <property type="evidence" value="ECO:0007669"/>
    <property type="project" value="InterPro"/>
</dbReference>
<keyword evidence="3 5" id="KW-0479">Metal-binding</keyword>
<protein>
    <submittedName>
        <fullName evidence="8">Cytochrome P450</fullName>
    </submittedName>
</protein>
<feature type="binding site" description="axial binding residue" evidence="5">
    <location>
        <position position="898"/>
    </location>
    <ligand>
        <name>heme</name>
        <dbReference type="ChEBI" id="CHEBI:30413"/>
    </ligand>
    <ligandPart>
        <name>Fe</name>
        <dbReference type="ChEBI" id="CHEBI:18248"/>
    </ligandPart>
</feature>
<dbReference type="Gene3D" id="1.20.1250.20">
    <property type="entry name" value="MFS general substrate transporter like domains"/>
    <property type="match status" value="1"/>
</dbReference>
<dbReference type="PRINTS" id="PR00463">
    <property type="entry name" value="EP450I"/>
</dbReference>
<reference evidence="8 9" key="1">
    <citation type="journal article" date="2013" name="BMC Genomics">
        <title>Genomics-driven discovery of the pneumocandin biosynthetic gene cluster in the fungus Glarea lozoyensis.</title>
        <authorList>
            <person name="Chen L."/>
            <person name="Yue Q."/>
            <person name="Zhang X."/>
            <person name="Xiang M."/>
            <person name="Wang C."/>
            <person name="Li S."/>
            <person name="Che Y."/>
            <person name="Ortiz-Lopez F.J."/>
            <person name="Bills G.F."/>
            <person name="Liu X."/>
            <person name="An Z."/>
        </authorList>
    </citation>
    <scope>NUCLEOTIDE SEQUENCE [LARGE SCALE GENOMIC DNA]</scope>
    <source>
        <strain evidence="9">ATCC 20868 / MF5171</strain>
    </source>
</reference>
<dbReference type="GO" id="GO:0004497">
    <property type="term" value="F:monooxygenase activity"/>
    <property type="evidence" value="ECO:0007669"/>
    <property type="project" value="InterPro"/>
</dbReference>